<dbReference type="SMART" id="SM00331">
    <property type="entry name" value="PP2C_SIG"/>
    <property type="match status" value="1"/>
</dbReference>
<feature type="coiled-coil region" evidence="2">
    <location>
        <begin position="253"/>
        <end position="287"/>
    </location>
</feature>
<dbReference type="CDD" id="cd06225">
    <property type="entry name" value="HAMP"/>
    <property type="match status" value="1"/>
</dbReference>
<sequence>MRRVAFRYGLTFQQAAMTLLVVLVLGIMVGAGRIFVDWRAMHVETRSNIGKVLALVEGSAAEAAYQLHPELARRLVDGLLVFDPVVHVELRTDFGRILALRAREPDAGSIAPGWGWLFEDASHYRLRLEYGVPGGEREDVGQLRLDLSPEMLARRFLHRVARDAVFELVRSLFISALVVAIFYFMITRPLLRLGRAIAEVDPDAPGDWLPPRLKGHGRDELGLLSEHLRRLLQSSQRGLDQRDLAQRELTLLNQELERRVEARTLELERALGDLERQKTEVERAFSELDLTHRHLALANQQLLESHRYARRIQTSMLPDSAVLGDAVHEIQVHWEPLHQVGGDWYWFARRGERCLLLLADCTGHGVPGAFITLVVAAALEHLLHHRGLAAPGLILQALDLEVRRRLRQQNPGAESDDGLDAAALCWEAGERQLRFASVGSIPLLAMVPGEPIEVIRGARGHLGYRSLAAPNVIAERSIQVGPGTTLYLMTDGVPDQMGGTPRRLLGRRKVAAWLEAHCELGLADQVAGLSRMLADYRRDEARRDDMTLIALRPI</sequence>
<dbReference type="STRING" id="1249627.D779_3030"/>
<evidence type="ECO:0000256" key="3">
    <source>
        <dbReference type="SAM" id="Phobius"/>
    </source>
</evidence>
<organism evidence="5 6">
    <name type="scientific">Imhoffiella purpurea</name>
    <dbReference type="NCBI Taxonomy" id="1249627"/>
    <lineage>
        <taxon>Bacteria</taxon>
        <taxon>Pseudomonadati</taxon>
        <taxon>Pseudomonadota</taxon>
        <taxon>Gammaproteobacteria</taxon>
        <taxon>Chromatiales</taxon>
        <taxon>Chromatiaceae</taxon>
        <taxon>Imhoffiella</taxon>
    </lineage>
</organism>
<dbReference type="AlphaFoldDB" id="W9V3H4"/>
<keyword evidence="6" id="KW-1185">Reference proteome</keyword>
<dbReference type="SUPFAM" id="SSF81606">
    <property type="entry name" value="PP2C-like"/>
    <property type="match status" value="1"/>
</dbReference>
<dbReference type="InterPro" id="IPR001932">
    <property type="entry name" value="PPM-type_phosphatase-like_dom"/>
</dbReference>
<dbReference type="InterPro" id="IPR052016">
    <property type="entry name" value="Bact_Sigma-Reg"/>
</dbReference>
<evidence type="ECO:0000313" key="5">
    <source>
        <dbReference type="EMBL" id="EXJ14068.1"/>
    </source>
</evidence>
<dbReference type="InterPro" id="IPR036457">
    <property type="entry name" value="PPM-type-like_dom_sf"/>
</dbReference>
<dbReference type="GO" id="GO:0007165">
    <property type="term" value="P:signal transduction"/>
    <property type="evidence" value="ECO:0007669"/>
    <property type="project" value="InterPro"/>
</dbReference>
<evidence type="ECO:0000313" key="6">
    <source>
        <dbReference type="Proteomes" id="UP000019460"/>
    </source>
</evidence>
<keyword evidence="2" id="KW-0175">Coiled coil</keyword>
<dbReference type="Gene3D" id="3.60.40.10">
    <property type="entry name" value="PPM-type phosphatase domain"/>
    <property type="match status" value="1"/>
</dbReference>
<proteinExistence type="predicted"/>
<dbReference type="EMBL" id="AONC01000049">
    <property type="protein sequence ID" value="EXJ14068.1"/>
    <property type="molecule type" value="Genomic_DNA"/>
</dbReference>
<feature type="transmembrane region" description="Helical" evidence="3">
    <location>
        <begin position="12"/>
        <end position="36"/>
    </location>
</feature>
<dbReference type="Pfam" id="PF00672">
    <property type="entry name" value="HAMP"/>
    <property type="match status" value="1"/>
</dbReference>
<dbReference type="PROSITE" id="PS50885">
    <property type="entry name" value="HAMP"/>
    <property type="match status" value="1"/>
</dbReference>
<evidence type="ECO:0000259" key="4">
    <source>
        <dbReference type="PROSITE" id="PS50885"/>
    </source>
</evidence>
<name>W9V3H4_9GAMM</name>
<keyword evidence="3" id="KW-1133">Transmembrane helix</keyword>
<dbReference type="Pfam" id="PF07228">
    <property type="entry name" value="SpoIIE"/>
    <property type="match status" value="1"/>
</dbReference>
<dbReference type="InterPro" id="IPR003660">
    <property type="entry name" value="HAMP_dom"/>
</dbReference>
<gene>
    <name evidence="5" type="ORF">D779_3030</name>
</gene>
<dbReference type="PANTHER" id="PTHR43156:SF9">
    <property type="entry name" value="HAMP DOMAIN-CONTAINING PROTEIN"/>
    <property type="match status" value="1"/>
</dbReference>
<keyword evidence="3" id="KW-0472">Membrane</keyword>
<evidence type="ECO:0000256" key="2">
    <source>
        <dbReference type="SAM" id="Coils"/>
    </source>
</evidence>
<keyword evidence="3" id="KW-0812">Transmembrane</keyword>
<reference evidence="5 6" key="1">
    <citation type="submission" date="2012-11" db="EMBL/GenBank/DDBJ databases">
        <title>Genome assembly of Thiorhodococcus sp. AK35.</title>
        <authorList>
            <person name="Nupur N."/>
            <person name="Khatri I."/>
            <person name="Subramanian S."/>
            <person name="Pinnaka A."/>
        </authorList>
    </citation>
    <scope>NUCLEOTIDE SEQUENCE [LARGE SCALE GENOMIC DNA]</scope>
    <source>
        <strain evidence="5 6">AK35</strain>
    </source>
</reference>
<dbReference type="GO" id="GO:0016020">
    <property type="term" value="C:membrane"/>
    <property type="evidence" value="ECO:0007669"/>
    <property type="project" value="InterPro"/>
</dbReference>
<dbReference type="PATRIC" id="fig|1249627.3.peg.3195"/>
<feature type="transmembrane region" description="Helical" evidence="3">
    <location>
        <begin position="164"/>
        <end position="186"/>
    </location>
</feature>
<comment type="caution">
    <text evidence="5">The sequence shown here is derived from an EMBL/GenBank/DDBJ whole genome shotgun (WGS) entry which is preliminary data.</text>
</comment>
<feature type="domain" description="HAMP" evidence="4">
    <location>
        <begin position="184"/>
        <end position="240"/>
    </location>
</feature>
<dbReference type="PANTHER" id="PTHR43156">
    <property type="entry name" value="STAGE II SPORULATION PROTEIN E-RELATED"/>
    <property type="match status" value="1"/>
</dbReference>
<keyword evidence="1" id="KW-0378">Hydrolase</keyword>
<protein>
    <recommendedName>
        <fullName evidence="4">HAMP domain-containing protein</fullName>
    </recommendedName>
</protein>
<dbReference type="GO" id="GO:0016791">
    <property type="term" value="F:phosphatase activity"/>
    <property type="evidence" value="ECO:0007669"/>
    <property type="project" value="TreeGrafter"/>
</dbReference>
<dbReference type="eggNOG" id="COG2208">
    <property type="taxonomic scope" value="Bacteria"/>
</dbReference>
<evidence type="ECO:0000256" key="1">
    <source>
        <dbReference type="ARBA" id="ARBA00022801"/>
    </source>
</evidence>
<dbReference type="Proteomes" id="UP000019460">
    <property type="component" value="Unassembled WGS sequence"/>
</dbReference>
<accession>W9V3H4</accession>